<evidence type="ECO:0000313" key="1">
    <source>
        <dbReference type="EMBL" id="OBZ88170.1"/>
    </source>
</evidence>
<comment type="caution">
    <text evidence="1">The sequence shown here is derived from an EMBL/GenBank/DDBJ whole genome shotgun (WGS) entry which is preliminary data.</text>
</comment>
<dbReference type="Proteomes" id="UP000093000">
    <property type="component" value="Unassembled WGS sequence"/>
</dbReference>
<dbReference type="OrthoDB" id="2236902at2759"/>
<proteinExistence type="predicted"/>
<protein>
    <submittedName>
        <fullName evidence="1">Uncharacterized protein</fullName>
    </submittedName>
</protein>
<name>A0A1C7NGS7_9FUNG</name>
<dbReference type="InParanoid" id="A0A1C7NGS7"/>
<dbReference type="EMBL" id="LUGH01000170">
    <property type="protein sequence ID" value="OBZ88170.1"/>
    <property type="molecule type" value="Genomic_DNA"/>
</dbReference>
<dbReference type="AlphaFoldDB" id="A0A1C7NGS7"/>
<accession>A0A1C7NGS7</accession>
<evidence type="ECO:0000313" key="2">
    <source>
        <dbReference type="Proteomes" id="UP000093000"/>
    </source>
</evidence>
<sequence>MTKTEIQTSREAANILSATLSRTPDNDLDCKMLAKTEDIKSIIVSSVLDSFNIEDFERKPEYYLAANEHSDRRKSDVIYVPAKANSAPSILVEFQQIIDPEFLTRTANNRKLDTKALRH</sequence>
<gene>
    <name evidence="1" type="ORF">A0J61_03784</name>
</gene>
<organism evidence="1 2">
    <name type="scientific">Choanephora cucurbitarum</name>
    <dbReference type="NCBI Taxonomy" id="101091"/>
    <lineage>
        <taxon>Eukaryota</taxon>
        <taxon>Fungi</taxon>
        <taxon>Fungi incertae sedis</taxon>
        <taxon>Mucoromycota</taxon>
        <taxon>Mucoromycotina</taxon>
        <taxon>Mucoromycetes</taxon>
        <taxon>Mucorales</taxon>
        <taxon>Mucorineae</taxon>
        <taxon>Choanephoraceae</taxon>
        <taxon>Choanephoroideae</taxon>
        <taxon>Choanephora</taxon>
    </lineage>
</organism>
<reference evidence="1 2" key="1">
    <citation type="submission" date="2016-03" db="EMBL/GenBank/DDBJ databases">
        <title>Choanephora cucurbitarum.</title>
        <authorList>
            <person name="Min B."/>
            <person name="Park H."/>
            <person name="Park J.-H."/>
            <person name="Shin H.-D."/>
            <person name="Choi I.-G."/>
        </authorList>
    </citation>
    <scope>NUCLEOTIDE SEQUENCE [LARGE SCALE GENOMIC DNA]</scope>
    <source>
        <strain evidence="1 2">KUS-F28377</strain>
    </source>
</reference>
<keyword evidence="2" id="KW-1185">Reference proteome</keyword>